<accession>A0A914QZJ9</accession>
<dbReference type="PANTHER" id="PTHR21661:SF35">
    <property type="entry name" value="EPOXIDE HYDROLASE"/>
    <property type="match status" value="1"/>
</dbReference>
<evidence type="ECO:0000256" key="7">
    <source>
        <dbReference type="PIRSR" id="PIRSR001112-1"/>
    </source>
</evidence>
<dbReference type="Pfam" id="PF06441">
    <property type="entry name" value="EHN"/>
    <property type="match status" value="1"/>
</dbReference>
<feature type="active site" description="Proton acceptor" evidence="7">
    <location>
        <position position="433"/>
    </location>
</feature>
<name>A0A914QZJ9_9BILA</name>
<dbReference type="SUPFAM" id="SSF53474">
    <property type="entry name" value="alpha/beta-Hydrolases"/>
    <property type="match status" value="1"/>
</dbReference>
<keyword evidence="10" id="KW-1185">Reference proteome</keyword>
<proteinExistence type="inferred from homology"/>
<feature type="domain" description="Epoxide hydrolase N-terminal" evidence="9">
    <location>
        <begin position="50"/>
        <end position="160"/>
    </location>
</feature>
<dbReference type="PRINTS" id="PR00412">
    <property type="entry name" value="EPOXHYDRLASE"/>
</dbReference>
<comment type="subcellular location">
    <subcellularLocation>
        <location evidence="6">Endoplasmic reticulum membrane</location>
    </subcellularLocation>
    <subcellularLocation>
        <location evidence="2">Microsome membrane</location>
        <topology evidence="2">Single-pass membrane protein</topology>
    </subcellularLocation>
</comment>
<comment type="catalytic activity">
    <reaction evidence="6">
        <text>cis-stilbene oxide + H2O = (1R,2R)-hydrobenzoin</text>
        <dbReference type="Rhea" id="RHEA:23900"/>
        <dbReference type="ChEBI" id="CHEBI:15377"/>
        <dbReference type="ChEBI" id="CHEBI:50004"/>
        <dbReference type="ChEBI" id="CHEBI:50014"/>
        <dbReference type="EC" id="3.3.2.9"/>
    </reaction>
</comment>
<dbReference type="EC" id="3.3.2.9" evidence="6"/>
<keyword evidence="6 8" id="KW-0472">Membrane</keyword>
<dbReference type="PIRSF" id="PIRSF001112">
    <property type="entry name" value="Epoxide_hydrolase"/>
    <property type="match status" value="1"/>
</dbReference>
<feature type="active site" description="Nucleophile" evidence="7">
    <location>
        <position position="232"/>
    </location>
</feature>
<evidence type="ECO:0000313" key="10">
    <source>
        <dbReference type="Proteomes" id="UP000887578"/>
    </source>
</evidence>
<evidence type="ECO:0000256" key="8">
    <source>
        <dbReference type="SAM" id="Phobius"/>
    </source>
</evidence>
<evidence type="ECO:0000256" key="2">
    <source>
        <dbReference type="ARBA" id="ARBA00004111"/>
    </source>
</evidence>
<dbReference type="GO" id="GO:0033961">
    <property type="term" value="F:cis-stilbene-oxide hydrolase activity"/>
    <property type="evidence" value="ECO:0007669"/>
    <property type="project" value="UniProtKB-UniRule"/>
</dbReference>
<evidence type="ECO:0000256" key="1">
    <source>
        <dbReference type="ARBA" id="ARBA00000221"/>
    </source>
</evidence>
<evidence type="ECO:0000256" key="3">
    <source>
        <dbReference type="ARBA" id="ARBA00010088"/>
    </source>
</evidence>
<keyword evidence="4 6" id="KW-0058">Aromatic hydrocarbons catabolism</keyword>
<evidence type="ECO:0000259" key="9">
    <source>
        <dbReference type="Pfam" id="PF06441"/>
    </source>
</evidence>
<sequence length="458" mass="52534">MKAIHIIAVGALAIVVSYLYVYHGGSQEPMKFPTDGYFGPGKKTADDTSIKPFKINVPDEVLKDLKERIKRTRIGHKQLEDVQDFTYGMNLKTVMDFKNYWETKYDWRKAEAQLNYFPQYTTQIEGLKIHFIHAKPPANKYKVVIPLLIVHGWPGNVYEFYKIIPYLSDPNNHFDGAESDIAFEVIAPSIPGYGWSEASQKSGFDQIATARIFRKLMNERLGFKRFMVQGGDWGSLVVTNLGRMYPEFLYGVHVNMAFVMNAKANFLSILGSFFPTLMFKDKEFYDYSVKKMFLEIIKESGYMHIQATKPDTVGIGLNDSPIGLMTYILEKFSTWTNPSFRNLADGGLEKKFTKDELLTIVTIYWINGNIIPSQRYYREYFANLEAQEFAKQYLRVPTALASFPHDLGIRLPREIVETAMNITHFTLMKDGGHFAAFEMPKQLATDIIAFTTETVRVV</sequence>
<dbReference type="InterPro" id="IPR016292">
    <property type="entry name" value="Epoxide_hydrolase"/>
</dbReference>
<dbReference type="GO" id="GO:0005789">
    <property type="term" value="C:endoplasmic reticulum membrane"/>
    <property type="evidence" value="ECO:0007669"/>
    <property type="project" value="UniProtKB-SubCell"/>
</dbReference>
<evidence type="ECO:0000256" key="4">
    <source>
        <dbReference type="ARBA" id="ARBA00022797"/>
    </source>
</evidence>
<feature type="transmembrane region" description="Helical" evidence="8">
    <location>
        <begin position="6"/>
        <end position="22"/>
    </location>
</feature>
<dbReference type="Gene3D" id="3.40.50.1820">
    <property type="entry name" value="alpha/beta hydrolase"/>
    <property type="match status" value="1"/>
</dbReference>
<dbReference type="InterPro" id="IPR029058">
    <property type="entry name" value="AB_hydrolase_fold"/>
</dbReference>
<feature type="active site" description="Proton donor" evidence="7">
    <location>
        <position position="377"/>
    </location>
</feature>
<evidence type="ECO:0000313" key="11">
    <source>
        <dbReference type="WBParaSite" id="PDA_v2.g9795.t1"/>
    </source>
</evidence>
<keyword evidence="8" id="KW-0812">Transmembrane</keyword>
<dbReference type="GO" id="GO:0097176">
    <property type="term" value="P:epoxide metabolic process"/>
    <property type="evidence" value="ECO:0007669"/>
    <property type="project" value="TreeGrafter"/>
</dbReference>
<dbReference type="InterPro" id="IPR000639">
    <property type="entry name" value="Epox_hydrolase-like"/>
</dbReference>
<dbReference type="InterPro" id="IPR010497">
    <property type="entry name" value="Epoxide_hydro_N"/>
</dbReference>
<reference evidence="11" key="1">
    <citation type="submission" date="2022-11" db="UniProtKB">
        <authorList>
            <consortium name="WormBaseParasite"/>
        </authorList>
    </citation>
    <scope>IDENTIFICATION</scope>
</reference>
<dbReference type="PANTHER" id="PTHR21661">
    <property type="entry name" value="EPOXIDE HYDROLASE 1-RELATED"/>
    <property type="match status" value="1"/>
</dbReference>
<dbReference type="AlphaFoldDB" id="A0A914QZJ9"/>
<evidence type="ECO:0000256" key="5">
    <source>
        <dbReference type="ARBA" id="ARBA00022801"/>
    </source>
</evidence>
<keyword evidence="6" id="KW-0256">Endoplasmic reticulum</keyword>
<keyword evidence="8" id="KW-1133">Transmembrane helix</keyword>
<keyword evidence="5 6" id="KW-0378">Hydrolase</keyword>
<evidence type="ECO:0000256" key="6">
    <source>
        <dbReference type="PIRNR" id="PIRNR001112"/>
    </source>
</evidence>
<protein>
    <recommendedName>
        <fullName evidence="6">Epoxide hydrolase</fullName>
        <ecNumber evidence="6">3.3.2.9</ecNumber>
    </recommendedName>
</protein>
<dbReference type="WBParaSite" id="PDA_v2.g9795.t1">
    <property type="protein sequence ID" value="PDA_v2.g9795.t1"/>
    <property type="gene ID" value="PDA_v2.g9795"/>
</dbReference>
<organism evidence="10 11">
    <name type="scientific">Panagrolaimus davidi</name>
    <dbReference type="NCBI Taxonomy" id="227884"/>
    <lineage>
        <taxon>Eukaryota</taxon>
        <taxon>Metazoa</taxon>
        <taxon>Ecdysozoa</taxon>
        <taxon>Nematoda</taxon>
        <taxon>Chromadorea</taxon>
        <taxon>Rhabditida</taxon>
        <taxon>Tylenchina</taxon>
        <taxon>Panagrolaimomorpha</taxon>
        <taxon>Panagrolaimoidea</taxon>
        <taxon>Panagrolaimidae</taxon>
        <taxon>Panagrolaimus</taxon>
    </lineage>
</organism>
<dbReference type="Proteomes" id="UP000887578">
    <property type="component" value="Unplaced"/>
</dbReference>
<comment type="catalytic activity">
    <reaction evidence="1 6">
        <text>1-(4-methoxyphenyl)-N-methyl-N-[(3-methyloxetan-3-yl)methyl]methanamine + H2O = 2-{[(4-methoxybenzyl)(methyl)amino]methyl}-2-methylpropane-1,3-diol</text>
        <dbReference type="Rhea" id="RHEA:55764"/>
        <dbReference type="ChEBI" id="CHEBI:15377"/>
        <dbReference type="ChEBI" id="CHEBI:139161"/>
        <dbReference type="ChEBI" id="CHEBI:139164"/>
        <dbReference type="EC" id="3.3.2.9"/>
    </reaction>
</comment>
<comment type="similarity">
    <text evidence="3 6">Belongs to the peptidase S33 family.</text>
</comment>